<organism evidence="3">
    <name type="scientific">Chlorella variabilis</name>
    <name type="common">Green alga</name>
    <dbReference type="NCBI Taxonomy" id="554065"/>
    <lineage>
        <taxon>Eukaryota</taxon>
        <taxon>Viridiplantae</taxon>
        <taxon>Chlorophyta</taxon>
        <taxon>core chlorophytes</taxon>
        <taxon>Trebouxiophyceae</taxon>
        <taxon>Chlorellales</taxon>
        <taxon>Chlorellaceae</taxon>
        <taxon>Chlorella clade</taxon>
        <taxon>Chlorella</taxon>
    </lineage>
</organism>
<dbReference type="InterPro" id="IPR036291">
    <property type="entry name" value="NAD(P)-bd_dom_sf"/>
</dbReference>
<gene>
    <name evidence="2" type="ORF">CHLNCDRAFT_53733</name>
</gene>
<dbReference type="RefSeq" id="XP_005845666.1">
    <property type="nucleotide sequence ID" value="XM_005845604.1"/>
</dbReference>
<dbReference type="eggNOG" id="KOG1203">
    <property type="taxonomic scope" value="Eukaryota"/>
</dbReference>
<proteinExistence type="predicted"/>
<dbReference type="InterPro" id="IPR016040">
    <property type="entry name" value="NAD(P)-bd_dom"/>
</dbReference>
<dbReference type="GeneID" id="17352953"/>
<dbReference type="Pfam" id="PF13460">
    <property type="entry name" value="NAD_binding_10"/>
    <property type="match status" value="1"/>
</dbReference>
<dbReference type="PANTHER" id="PTHR15020">
    <property type="entry name" value="FLAVIN REDUCTASE-RELATED"/>
    <property type="match status" value="1"/>
</dbReference>
<dbReference type="Proteomes" id="UP000008141">
    <property type="component" value="Unassembled WGS sequence"/>
</dbReference>
<evidence type="ECO:0000313" key="2">
    <source>
        <dbReference type="EMBL" id="EFN53564.1"/>
    </source>
</evidence>
<evidence type="ECO:0000259" key="1">
    <source>
        <dbReference type="Pfam" id="PF13460"/>
    </source>
</evidence>
<dbReference type="KEGG" id="cvr:CHLNCDRAFT_53733"/>
<accession>E1ZKX2</accession>
<dbReference type="OrthoDB" id="419598at2759"/>
<dbReference type="EMBL" id="GL433851">
    <property type="protein sequence ID" value="EFN53564.1"/>
    <property type="molecule type" value="Genomic_DNA"/>
</dbReference>
<protein>
    <recommendedName>
        <fullName evidence="1">NAD(P)-binding domain-containing protein</fullName>
    </recommendedName>
</protein>
<dbReference type="Gene3D" id="3.40.50.720">
    <property type="entry name" value="NAD(P)-binding Rossmann-like Domain"/>
    <property type="match status" value="1"/>
</dbReference>
<keyword evidence="3" id="KW-1185">Reference proteome</keyword>
<sequence length="236" mass="24495">MAPVVVLGAGGRTGAECVSVLEQRGTPVRAVVRDPAKYRDTLGNRKGVEVVAGDVGDMQSLREVVRGASSVIYAASGSSYWAAKAVDRDGVANVAEAAKEAGGKHVVLVSSCLVSPHNRWNPIRLLLNSARWGLMDAKYEGEERLRRSGVPYTVVRPGGLVNEPAGQAQLVVAQGDNQSGRVSRADVAAVCVAALTDPAAKNVTLELVSKPAEAPAPLAQQLKGLFAGLKPDAPAA</sequence>
<dbReference type="OMA" id="HRRYVAM"/>
<dbReference type="SUPFAM" id="SSF51735">
    <property type="entry name" value="NAD(P)-binding Rossmann-fold domains"/>
    <property type="match status" value="1"/>
</dbReference>
<dbReference type="InParanoid" id="E1ZKX2"/>
<evidence type="ECO:0000313" key="3">
    <source>
        <dbReference type="Proteomes" id="UP000008141"/>
    </source>
</evidence>
<dbReference type="AlphaFoldDB" id="E1ZKX2"/>
<dbReference type="CDD" id="cd05243">
    <property type="entry name" value="SDR_a5"/>
    <property type="match status" value="1"/>
</dbReference>
<feature type="domain" description="NAD(P)-binding" evidence="1">
    <location>
        <begin position="8"/>
        <end position="198"/>
    </location>
</feature>
<reference evidence="2 3" key="1">
    <citation type="journal article" date="2010" name="Plant Cell">
        <title>The Chlorella variabilis NC64A genome reveals adaptation to photosymbiosis, coevolution with viruses, and cryptic sex.</title>
        <authorList>
            <person name="Blanc G."/>
            <person name="Duncan G."/>
            <person name="Agarkova I."/>
            <person name="Borodovsky M."/>
            <person name="Gurnon J."/>
            <person name="Kuo A."/>
            <person name="Lindquist E."/>
            <person name="Lucas S."/>
            <person name="Pangilinan J."/>
            <person name="Polle J."/>
            <person name="Salamov A."/>
            <person name="Terry A."/>
            <person name="Yamada T."/>
            <person name="Dunigan D.D."/>
            <person name="Grigoriev I.V."/>
            <person name="Claverie J.M."/>
            <person name="Van Etten J.L."/>
        </authorList>
    </citation>
    <scope>NUCLEOTIDE SEQUENCE [LARGE SCALE GENOMIC DNA]</scope>
    <source>
        <strain evidence="2 3">NC64A</strain>
    </source>
</reference>
<dbReference type="STRING" id="554065.E1ZKX2"/>
<dbReference type="PANTHER" id="PTHR15020:SF11">
    <property type="entry name" value="OS06G0360300 PROTEIN"/>
    <property type="match status" value="1"/>
</dbReference>
<name>E1ZKX2_CHLVA</name>